<name>A0AAN8RSH9_9PEZI</name>
<evidence type="ECO:0000256" key="3">
    <source>
        <dbReference type="ARBA" id="ARBA00018706"/>
    </source>
</evidence>
<evidence type="ECO:0000256" key="4">
    <source>
        <dbReference type="ARBA" id="ARBA00019824"/>
    </source>
</evidence>
<keyword evidence="13" id="KW-1185">Reference proteome</keyword>
<comment type="similarity">
    <text evidence="2">Belongs to the Clp1 family. NOL9/GRC3 subfamily.</text>
</comment>
<keyword evidence="5" id="KW-0808">Transferase</keyword>
<dbReference type="EMBL" id="JAVHNR010000001">
    <property type="protein sequence ID" value="KAK6357151.1"/>
    <property type="molecule type" value="Genomic_DNA"/>
</dbReference>
<dbReference type="PROSITE" id="PS00136">
    <property type="entry name" value="SUBTILASE_ASP"/>
    <property type="match status" value="1"/>
</dbReference>
<dbReference type="InterPro" id="IPR045116">
    <property type="entry name" value="Clp1/Grc3"/>
</dbReference>
<evidence type="ECO:0000256" key="1">
    <source>
        <dbReference type="ARBA" id="ARBA00003798"/>
    </source>
</evidence>
<sequence>MPKRTSDSKVKAPLSALAARRLRQQQLAAQAEPSNSTSNDSSTAIIPGAEAVPVLYSKDILKNGPSTPSKSRSPSSIPSKETIDSAPDLDIDTPRQISNFAQMEENYVYDAQTLETTVKLRRGESFVIQGEYRISVISGNISICGAILETSASLDVVAPSTQALPVIECAPKSKKRKVDKAASKNGGFDAIFSLQSTQSGLNDIGRICPRFDRIWKPPLTSTSVKSRASDSFTPILTATQPTPVLTIPPSWQPAITALSSTKQSPKSVFIVGGKSVGKSTFSRYLLNTLITNSQQSAVAYLDLDPGQPSFTPPCMLSLHKITSPIVAPSFITFGSTEVVRQHHVGYVSPREDPKYYLRCAADLMRAYKGLLEEDERLTLIVNTCGWIKGMGRELLQELVAVCEPTDVVGLGEVDGVFAEILPDGKGVKRHLLEAAGTGASVGNAAAGNQLFTPADLRMLQTIAYFHQQRPNVSGSSSDGRSTTSFDFEKHLTAVPPLAAAYKGAAKVIHGITILDTGITSDLTFTALSATIVAMKLVKKDDREHPAIRYIEDAYGENDDVTPYIPANRFDGTSGMLPADGTVTAGLAIIRGVDEANGELQVLTPLHEDEINGYLEDGYRILLCRGRDEIPVYLMWDWRDGRAGQKGRRGTGGGGGVDKTPYLDFVDGGEVTGKGAKEWKVRRNIMRRGQQRR</sequence>
<keyword evidence="6" id="KW-0547">Nucleotide-binding</keyword>
<feature type="compositionally biased region" description="Low complexity" evidence="10">
    <location>
        <begin position="65"/>
        <end position="79"/>
    </location>
</feature>
<organism evidence="12 13">
    <name type="scientific">Orbilia javanica</name>
    <dbReference type="NCBI Taxonomy" id="47235"/>
    <lineage>
        <taxon>Eukaryota</taxon>
        <taxon>Fungi</taxon>
        <taxon>Dikarya</taxon>
        <taxon>Ascomycota</taxon>
        <taxon>Pezizomycotina</taxon>
        <taxon>Orbiliomycetes</taxon>
        <taxon>Orbiliales</taxon>
        <taxon>Orbiliaceae</taxon>
        <taxon>Orbilia</taxon>
    </lineage>
</organism>
<dbReference type="GO" id="GO:0051731">
    <property type="term" value="F:polynucleotide 5'-hydroxyl-kinase activity"/>
    <property type="evidence" value="ECO:0007669"/>
    <property type="project" value="InterPro"/>
</dbReference>
<dbReference type="PANTHER" id="PTHR12755:SF3">
    <property type="entry name" value="POLYNUCLEOTIDE 5'-HYDROXYL-KINASE NOL9"/>
    <property type="match status" value="1"/>
</dbReference>
<keyword evidence="8" id="KW-0378">Hydrolase</keyword>
<reference evidence="12 13" key="1">
    <citation type="submission" date="2019-10" db="EMBL/GenBank/DDBJ databases">
        <authorList>
            <person name="Palmer J.M."/>
        </authorList>
    </citation>
    <scope>NUCLEOTIDE SEQUENCE [LARGE SCALE GENOMIC DNA]</scope>
    <source>
        <strain evidence="12 13">TWF718</strain>
    </source>
</reference>
<evidence type="ECO:0000256" key="7">
    <source>
        <dbReference type="ARBA" id="ARBA00022777"/>
    </source>
</evidence>
<dbReference type="GO" id="GO:0000448">
    <property type="term" value="P:cleavage in ITS2 between 5.8S rRNA and LSU-rRNA of tricistronic rRNA transcript (SSU-rRNA, 5.8S rRNA, LSU-rRNA)"/>
    <property type="evidence" value="ECO:0007669"/>
    <property type="project" value="TreeGrafter"/>
</dbReference>
<dbReference type="InterPro" id="IPR027417">
    <property type="entry name" value="P-loop_NTPase"/>
</dbReference>
<protein>
    <recommendedName>
        <fullName evidence="4">Polynucleotide 5'-hydroxyl-kinase GRC3</fullName>
    </recommendedName>
    <alternativeName>
        <fullName evidence="3">Polynucleotide 5'-hydroxyl-kinase grc3</fullName>
    </alternativeName>
</protein>
<proteinExistence type="inferred from homology"/>
<evidence type="ECO:0000256" key="10">
    <source>
        <dbReference type="SAM" id="MobiDB-lite"/>
    </source>
</evidence>
<dbReference type="GO" id="GO:0016787">
    <property type="term" value="F:hydrolase activity"/>
    <property type="evidence" value="ECO:0007669"/>
    <property type="project" value="UniProtKB-KW"/>
</dbReference>
<evidence type="ECO:0000259" key="11">
    <source>
        <dbReference type="Pfam" id="PF16575"/>
    </source>
</evidence>
<dbReference type="InterPro" id="IPR032319">
    <property type="entry name" value="CLP1_P"/>
</dbReference>
<evidence type="ECO:0000256" key="8">
    <source>
        <dbReference type="ARBA" id="ARBA00022801"/>
    </source>
</evidence>
<accession>A0AAN8RSH9</accession>
<gene>
    <name evidence="12" type="primary">GRC3_1</name>
    <name evidence="12" type="ORF">TWF718_001477</name>
</gene>
<comment type="function">
    <text evidence="1">Polynucleotide 5'-kinase involved in rRNA processing.</text>
</comment>
<dbReference type="PANTHER" id="PTHR12755">
    <property type="entry name" value="CLEAVAGE/POLYADENYLATION FACTOR IA SUBUNIT CLP1P"/>
    <property type="match status" value="1"/>
</dbReference>
<dbReference type="AlphaFoldDB" id="A0AAN8RSH9"/>
<evidence type="ECO:0000256" key="6">
    <source>
        <dbReference type="ARBA" id="ARBA00022741"/>
    </source>
</evidence>
<keyword evidence="7" id="KW-0418">Kinase</keyword>
<feature type="domain" description="Clp1 P-loop" evidence="11">
    <location>
        <begin position="272"/>
        <end position="421"/>
    </location>
</feature>
<dbReference type="SUPFAM" id="SSF52540">
    <property type="entry name" value="P-loop containing nucleoside triphosphate hydrolases"/>
    <property type="match status" value="1"/>
</dbReference>
<comment type="caution">
    <text evidence="12">The sequence shown here is derived from an EMBL/GenBank/DDBJ whole genome shotgun (WGS) entry which is preliminary data.</text>
</comment>
<dbReference type="Proteomes" id="UP001313282">
    <property type="component" value="Unassembled WGS sequence"/>
</dbReference>
<dbReference type="Pfam" id="PF16575">
    <property type="entry name" value="CLP1_P"/>
    <property type="match status" value="1"/>
</dbReference>
<dbReference type="Gene3D" id="3.40.50.300">
    <property type="entry name" value="P-loop containing nucleotide triphosphate hydrolases"/>
    <property type="match status" value="1"/>
</dbReference>
<feature type="region of interest" description="Disordered" evidence="10">
    <location>
        <begin position="60"/>
        <end position="92"/>
    </location>
</feature>
<feature type="region of interest" description="Disordered" evidence="10">
    <location>
        <begin position="23"/>
        <end position="44"/>
    </location>
</feature>
<evidence type="ECO:0000256" key="5">
    <source>
        <dbReference type="ARBA" id="ARBA00022679"/>
    </source>
</evidence>
<evidence type="ECO:0000256" key="9">
    <source>
        <dbReference type="ARBA" id="ARBA00022840"/>
    </source>
</evidence>
<evidence type="ECO:0000313" key="13">
    <source>
        <dbReference type="Proteomes" id="UP001313282"/>
    </source>
</evidence>
<dbReference type="GO" id="GO:0005634">
    <property type="term" value="C:nucleus"/>
    <property type="evidence" value="ECO:0007669"/>
    <property type="project" value="TreeGrafter"/>
</dbReference>
<evidence type="ECO:0000256" key="2">
    <source>
        <dbReference type="ARBA" id="ARBA00011003"/>
    </source>
</evidence>
<evidence type="ECO:0000313" key="12">
    <source>
        <dbReference type="EMBL" id="KAK6357151.1"/>
    </source>
</evidence>
<feature type="compositionally biased region" description="Polar residues" evidence="10">
    <location>
        <begin position="32"/>
        <end position="44"/>
    </location>
</feature>
<keyword evidence="9" id="KW-0067">ATP-binding</keyword>
<dbReference type="InterPro" id="IPR023827">
    <property type="entry name" value="Peptidase_S8_Asp-AS"/>
</dbReference>
<dbReference type="GO" id="GO:0005524">
    <property type="term" value="F:ATP binding"/>
    <property type="evidence" value="ECO:0007669"/>
    <property type="project" value="UniProtKB-KW"/>
</dbReference>